<dbReference type="Gene3D" id="3.40.50.1820">
    <property type="entry name" value="alpha/beta hydrolase"/>
    <property type="match status" value="1"/>
</dbReference>
<dbReference type="RefSeq" id="WP_243144777.1">
    <property type="nucleotide sequence ID" value="NZ_BLJE01000001.1"/>
</dbReference>
<dbReference type="GO" id="GO:0004806">
    <property type="term" value="F:triacylglycerol lipase activity"/>
    <property type="evidence" value="ECO:0007669"/>
    <property type="project" value="TreeGrafter"/>
</dbReference>
<protein>
    <submittedName>
        <fullName evidence="2">Hydrolase</fullName>
    </submittedName>
</protein>
<dbReference type="AlphaFoldDB" id="A0A6N6JCW4"/>
<proteinExistence type="predicted"/>
<sequence length="283" mass="31549">MMIDTVVRHFKTDDGLQLAYADEGTGTPLLCLAGLTRNMRDFEPVRSAFAEKVRVIRLDSRGRGLSEFDSNYQNYNIPREAQDALALMDHLGLEKAAILGTSRGGLIAMTLAAGHKDRLAGVVLNDIGPVIEEEGLTYISSYLGRRPGYQSYDHAAENLQSKMGEMFPRVSLASWRIYAERLWIEGPEELELRYDPALRTAVEESSQAGPMPDLWPLYEMLQGIPVTILRGANSNILSRANADRMQARHDQATYVEVPDRGHVPFLDEPIAVTAIAEFLERVT</sequence>
<dbReference type="InterPro" id="IPR000073">
    <property type="entry name" value="AB_hydrolase_1"/>
</dbReference>
<organism evidence="2 3">
    <name type="scientific">Litoreibacter roseus</name>
    <dbReference type="NCBI Taxonomy" id="2601869"/>
    <lineage>
        <taxon>Bacteria</taxon>
        <taxon>Pseudomonadati</taxon>
        <taxon>Pseudomonadota</taxon>
        <taxon>Alphaproteobacteria</taxon>
        <taxon>Rhodobacterales</taxon>
        <taxon>Roseobacteraceae</taxon>
        <taxon>Litoreibacter</taxon>
    </lineage>
</organism>
<keyword evidence="3" id="KW-1185">Reference proteome</keyword>
<dbReference type="PANTHER" id="PTHR43433">
    <property type="entry name" value="HYDROLASE, ALPHA/BETA FOLD FAMILY PROTEIN"/>
    <property type="match status" value="1"/>
</dbReference>
<name>A0A6N6JCW4_9RHOB</name>
<keyword evidence="2" id="KW-0378">Hydrolase</keyword>
<comment type="caution">
    <text evidence="2">The sequence shown here is derived from an EMBL/GenBank/DDBJ whole genome shotgun (WGS) entry which is preliminary data.</text>
</comment>
<evidence type="ECO:0000313" key="2">
    <source>
        <dbReference type="EMBL" id="GFE63042.1"/>
    </source>
</evidence>
<dbReference type="PANTHER" id="PTHR43433:SF5">
    <property type="entry name" value="AB HYDROLASE-1 DOMAIN-CONTAINING PROTEIN"/>
    <property type="match status" value="1"/>
</dbReference>
<gene>
    <name evidence="2" type="ORF">KIN_01160</name>
</gene>
<feature type="domain" description="AB hydrolase-1" evidence="1">
    <location>
        <begin position="28"/>
        <end position="269"/>
    </location>
</feature>
<dbReference type="SUPFAM" id="SSF53474">
    <property type="entry name" value="alpha/beta-Hydrolases"/>
    <property type="match status" value="1"/>
</dbReference>
<reference evidence="2 3" key="1">
    <citation type="submission" date="2019-12" db="EMBL/GenBank/DDBJ databases">
        <title>Litoreibacter badius sp. nov., a novel bacteriochlorophyll a-containing bacterium in the genus Litoreibacter.</title>
        <authorList>
            <person name="Kanamuro M."/>
            <person name="Takabe Y."/>
            <person name="Mori K."/>
            <person name="Takaichi S."/>
            <person name="Hanada S."/>
        </authorList>
    </citation>
    <scope>NUCLEOTIDE SEQUENCE [LARGE SCALE GENOMIC DNA]</scope>
    <source>
        <strain evidence="2 3">K6</strain>
    </source>
</reference>
<dbReference type="InterPro" id="IPR029058">
    <property type="entry name" value="AB_hydrolase_fold"/>
</dbReference>
<evidence type="ECO:0000259" key="1">
    <source>
        <dbReference type="Pfam" id="PF00561"/>
    </source>
</evidence>
<dbReference type="Proteomes" id="UP000436822">
    <property type="component" value="Unassembled WGS sequence"/>
</dbReference>
<accession>A0A6N6JCW4</accession>
<dbReference type="EMBL" id="BLJE01000001">
    <property type="protein sequence ID" value="GFE63042.1"/>
    <property type="molecule type" value="Genomic_DNA"/>
</dbReference>
<evidence type="ECO:0000313" key="3">
    <source>
        <dbReference type="Proteomes" id="UP000436822"/>
    </source>
</evidence>
<dbReference type="GO" id="GO:0046503">
    <property type="term" value="P:glycerolipid catabolic process"/>
    <property type="evidence" value="ECO:0007669"/>
    <property type="project" value="TreeGrafter"/>
</dbReference>
<dbReference type="Pfam" id="PF00561">
    <property type="entry name" value="Abhydrolase_1"/>
    <property type="match status" value="1"/>
</dbReference>
<dbReference type="InterPro" id="IPR050471">
    <property type="entry name" value="AB_hydrolase"/>
</dbReference>